<organism evidence="1 2">
    <name type="scientific">Araneus ventricosus</name>
    <name type="common">Orbweaver spider</name>
    <name type="synonym">Epeira ventricosa</name>
    <dbReference type="NCBI Taxonomy" id="182803"/>
    <lineage>
        <taxon>Eukaryota</taxon>
        <taxon>Metazoa</taxon>
        <taxon>Ecdysozoa</taxon>
        <taxon>Arthropoda</taxon>
        <taxon>Chelicerata</taxon>
        <taxon>Arachnida</taxon>
        <taxon>Araneae</taxon>
        <taxon>Araneomorphae</taxon>
        <taxon>Entelegynae</taxon>
        <taxon>Araneoidea</taxon>
        <taxon>Araneidae</taxon>
        <taxon>Araneus</taxon>
    </lineage>
</organism>
<reference evidence="1 2" key="1">
    <citation type="journal article" date="2019" name="Sci. Rep.">
        <title>Orb-weaving spider Araneus ventricosus genome elucidates the spidroin gene catalogue.</title>
        <authorList>
            <person name="Kono N."/>
            <person name="Nakamura H."/>
            <person name="Ohtoshi R."/>
            <person name="Moran D.A.P."/>
            <person name="Shinohara A."/>
            <person name="Yoshida Y."/>
            <person name="Fujiwara M."/>
            <person name="Mori M."/>
            <person name="Tomita M."/>
            <person name="Arakawa K."/>
        </authorList>
    </citation>
    <scope>NUCLEOTIDE SEQUENCE [LARGE SCALE GENOMIC DNA]</scope>
</reference>
<accession>A0A4Y2ML44</accession>
<dbReference type="EMBL" id="BGPR01007568">
    <property type="protein sequence ID" value="GBN27901.1"/>
    <property type="molecule type" value="Genomic_DNA"/>
</dbReference>
<comment type="caution">
    <text evidence="1">The sequence shown here is derived from an EMBL/GenBank/DDBJ whole genome shotgun (WGS) entry which is preliminary data.</text>
</comment>
<protein>
    <submittedName>
        <fullName evidence="1">Uncharacterized protein</fullName>
    </submittedName>
</protein>
<dbReference type="Proteomes" id="UP000499080">
    <property type="component" value="Unassembled WGS sequence"/>
</dbReference>
<name>A0A4Y2ML44_ARAVE</name>
<proteinExistence type="predicted"/>
<keyword evidence="2" id="KW-1185">Reference proteome</keyword>
<gene>
    <name evidence="1" type="ORF">AVEN_253889_1</name>
</gene>
<sequence length="104" mass="11814">MKASQQPLKVGMRPRVVGEGIQMDDPRATPVECRRSTPAWESPLPCGIRRPPSQLGWGSVPELLPNHCWGRIFKRGRFGEVFATFKRESDCFVLFWRGSQGEDI</sequence>
<evidence type="ECO:0000313" key="1">
    <source>
        <dbReference type="EMBL" id="GBN27901.1"/>
    </source>
</evidence>
<evidence type="ECO:0000313" key="2">
    <source>
        <dbReference type="Proteomes" id="UP000499080"/>
    </source>
</evidence>
<dbReference type="AlphaFoldDB" id="A0A4Y2ML44"/>